<comment type="caution">
    <text evidence="3">The sequence shown here is derived from an EMBL/GenBank/DDBJ whole genome shotgun (WGS) entry which is preliminary data.</text>
</comment>
<reference evidence="3 4" key="1">
    <citation type="journal article" date="2024" name="J Genomics">
        <title>Draft genome sequencing and assembly of Favolaschia claudopus CIRM-BRFM 2984 isolated from oak limbs.</title>
        <authorList>
            <person name="Navarro D."/>
            <person name="Drula E."/>
            <person name="Chaduli D."/>
            <person name="Cazenave R."/>
            <person name="Ahrendt S."/>
            <person name="Wang J."/>
            <person name="Lipzen A."/>
            <person name="Daum C."/>
            <person name="Barry K."/>
            <person name="Grigoriev I.V."/>
            <person name="Favel A."/>
            <person name="Rosso M.N."/>
            <person name="Martin F."/>
        </authorList>
    </citation>
    <scope>NUCLEOTIDE SEQUENCE [LARGE SCALE GENOMIC DNA]</scope>
    <source>
        <strain evidence="3 4">CIRM-BRFM 2984</strain>
    </source>
</reference>
<name>A0AAW0CCX2_9AGAR</name>
<dbReference type="InterPro" id="IPR009057">
    <property type="entry name" value="Homeodomain-like_sf"/>
</dbReference>
<organism evidence="3 4">
    <name type="scientific">Favolaschia claudopus</name>
    <dbReference type="NCBI Taxonomy" id="2862362"/>
    <lineage>
        <taxon>Eukaryota</taxon>
        <taxon>Fungi</taxon>
        <taxon>Dikarya</taxon>
        <taxon>Basidiomycota</taxon>
        <taxon>Agaricomycotina</taxon>
        <taxon>Agaricomycetes</taxon>
        <taxon>Agaricomycetidae</taxon>
        <taxon>Agaricales</taxon>
        <taxon>Marasmiineae</taxon>
        <taxon>Mycenaceae</taxon>
        <taxon>Favolaschia</taxon>
    </lineage>
</organism>
<evidence type="ECO:0000313" key="3">
    <source>
        <dbReference type="EMBL" id="KAK7037994.1"/>
    </source>
</evidence>
<proteinExistence type="predicted"/>
<feature type="compositionally biased region" description="Polar residues" evidence="1">
    <location>
        <begin position="590"/>
        <end position="606"/>
    </location>
</feature>
<protein>
    <submittedName>
        <fullName evidence="3">Myb-DNA-bind-2 domain-containing protein</fullName>
    </submittedName>
</protein>
<dbReference type="InterPro" id="IPR001357">
    <property type="entry name" value="BRCT_dom"/>
</dbReference>
<sequence length="647" mass="72558">MEQEALDNKLFVDENGDPLRFFLHKSIRQEGSRSSLESKIENNGGEISPTDIGSHVIIVNPNHPSGEIEAVRNAYKAHSDPSLKGVFVEATSWVNNSISMGKYFHRFYQKGMGGRVGVRERTSFTEEDDYQLARYLAILIPDKRDGGRLGDNVYLRLMQNYEVLPDEYEWATRHTAQSWRERYKKNQPRFDEEIERLAAILEPLDHQKYELSRKAARRYTRHGPHRELFSAEPEEEEEEEEEVEIVEAAEPTPKPTTRKRPVSTSGSHHANKRIRIEQSPEPQSYVPLKNTPVSSKGKEKALPEPNDDGYDSENSLFDGHPTSPPKPTEATLVEPSPLRGESPLRPPLAPTQPMELQGSPRRQQPARRISVGRPADRQPIPLAKRTARKIAAAPAPTPYRNTRSRSKSLEPYVVDVDALARKNRRNEKKKALEVVEEDEPDTASRGTAGATDTQEVADFLMAPNEQSGISDDGDMFEDVDRMPPPRSTARPTVRQPSMETDDFQTDQALRRRQVSFSPSRGRGGAREILSNLGAPRLSRPPESVTSKASVASPRITQTSPPIFFGGSRRSSSVVQTPVIDFQNPLYHPRSATSRKGSLSSGDTGSATFPLHGTRAKSVKREIKKQEKRTPYRPPSGTRALEHVLSPQ</sequence>
<keyword evidence="4" id="KW-1185">Reference proteome</keyword>
<dbReference type="EMBL" id="JAWWNJ010000017">
    <property type="protein sequence ID" value="KAK7037994.1"/>
    <property type="molecule type" value="Genomic_DNA"/>
</dbReference>
<evidence type="ECO:0000259" key="2">
    <source>
        <dbReference type="PROSITE" id="PS50172"/>
    </source>
</evidence>
<feature type="region of interest" description="Disordered" evidence="1">
    <location>
        <begin position="583"/>
        <end position="647"/>
    </location>
</feature>
<feature type="domain" description="BRCT" evidence="2">
    <location>
        <begin position="19"/>
        <end position="102"/>
    </location>
</feature>
<feature type="region of interest" description="Disordered" evidence="1">
    <location>
        <begin position="219"/>
        <end position="408"/>
    </location>
</feature>
<dbReference type="Proteomes" id="UP001362999">
    <property type="component" value="Unassembled WGS sequence"/>
</dbReference>
<feature type="compositionally biased region" description="Basic and acidic residues" evidence="1">
    <location>
        <begin position="618"/>
        <end position="629"/>
    </location>
</feature>
<dbReference type="CDD" id="cd11655">
    <property type="entry name" value="rap1_myb-like"/>
    <property type="match status" value="1"/>
</dbReference>
<feature type="compositionally biased region" description="Polar residues" evidence="1">
    <location>
        <begin position="543"/>
        <end position="560"/>
    </location>
</feature>
<gene>
    <name evidence="3" type="ORF">R3P38DRAFT_2903834</name>
</gene>
<accession>A0AAW0CCX2</accession>
<evidence type="ECO:0000256" key="1">
    <source>
        <dbReference type="SAM" id="MobiDB-lite"/>
    </source>
</evidence>
<dbReference type="PROSITE" id="PS50172">
    <property type="entry name" value="BRCT"/>
    <property type="match status" value="1"/>
</dbReference>
<evidence type="ECO:0000313" key="4">
    <source>
        <dbReference type="Proteomes" id="UP001362999"/>
    </source>
</evidence>
<dbReference type="SUPFAM" id="SSF46689">
    <property type="entry name" value="Homeodomain-like"/>
    <property type="match status" value="1"/>
</dbReference>
<dbReference type="Gene3D" id="1.10.10.60">
    <property type="entry name" value="Homeodomain-like"/>
    <property type="match status" value="1"/>
</dbReference>
<dbReference type="AlphaFoldDB" id="A0AAW0CCX2"/>
<feature type="region of interest" description="Disordered" evidence="1">
    <location>
        <begin position="421"/>
        <end position="570"/>
    </location>
</feature>
<feature type="compositionally biased region" description="Acidic residues" evidence="1">
    <location>
        <begin position="232"/>
        <end position="247"/>
    </location>
</feature>